<gene>
    <name evidence="1" type="ORF">FHS12_003550</name>
</gene>
<organism evidence="1 2">
    <name type="scientific">Nocardioides albus</name>
    <dbReference type="NCBI Taxonomy" id="1841"/>
    <lineage>
        <taxon>Bacteria</taxon>
        <taxon>Bacillati</taxon>
        <taxon>Actinomycetota</taxon>
        <taxon>Actinomycetes</taxon>
        <taxon>Propionibacteriales</taxon>
        <taxon>Nocardioidaceae</taxon>
        <taxon>Nocardioides</taxon>
    </lineage>
</organism>
<sequence length="162" mass="18776">MRPEAAGVYRRTQAERDDQWLSWNRTDQAFFASGACHILAWACREAYPERAVGIAAMRFVGEARAFHAYATWGSWSFDHSGWNAEPDLLAVNSDFEGRRIERFEVRSGLASFCQDHYSRMPADYWEDPRRRARSYVRRFEPPWLGVEPVLDDPGRSDPQDLA</sequence>
<dbReference type="AlphaFoldDB" id="A0A7W5A6M8"/>
<dbReference type="Proteomes" id="UP000577707">
    <property type="component" value="Unassembled WGS sequence"/>
</dbReference>
<evidence type="ECO:0000313" key="1">
    <source>
        <dbReference type="EMBL" id="MBB3090592.1"/>
    </source>
</evidence>
<keyword evidence="2" id="KW-1185">Reference proteome</keyword>
<dbReference type="EMBL" id="JACHXG010000007">
    <property type="protein sequence ID" value="MBB3090592.1"/>
    <property type="molecule type" value="Genomic_DNA"/>
</dbReference>
<accession>A0A7W5A6M8</accession>
<protein>
    <submittedName>
        <fullName evidence="1">Uncharacterized protein</fullName>
    </submittedName>
</protein>
<name>A0A7W5A6M8_9ACTN</name>
<evidence type="ECO:0000313" key="2">
    <source>
        <dbReference type="Proteomes" id="UP000577707"/>
    </source>
</evidence>
<proteinExistence type="predicted"/>
<reference evidence="1 2" key="1">
    <citation type="submission" date="2020-08" db="EMBL/GenBank/DDBJ databases">
        <title>Genomic Encyclopedia of Type Strains, Phase III (KMG-III): the genomes of soil and plant-associated and newly described type strains.</title>
        <authorList>
            <person name="Whitman W."/>
        </authorList>
    </citation>
    <scope>NUCLEOTIDE SEQUENCE [LARGE SCALE GENOMIC DNA]</scope>
    <source>
        <strain evidence="1 2">CECT 3302</strain>
    </source>
</reference>
<comment type="caution">
    <text evidence="1">The sequence shown here is derived from an EMBL/GenBank/DDBJ whole genome shotgun (WGS) entry which is preliminary data.</text>
</comment>